<comment type="caution">
    <text evidence="3">The sequence shown here is derived from an EMBL/GenBank/DDBJ whole genome shotgun (WGS) entry which is preliminary data.</text>
</comment>
<keyword evidence="4" id="KW-1185">Reference proteome</keyword>
<keyword evidence="1" id="KW-1133">Transmembrane helix</keyword>
<dbReference type="GO" id="GO:0016747">
    <property type="term" value="F:acyltransferase activity, transferring groups other than amino-acyl groups"/>
    <property type="evidence" value="ECO:0007669"/>
    <property type="project" value="InterPro"/>
</dbReference>
<keyword evidence="1" id="KW-0812">Transmembrane</keyword>
<reference evidence="3 4" key="2">
    <citation type="submission" date="2019-02" db="EMBL/GenBank/DDBJ databases">
        <title>'Lichenibacterium ramalinii' gen. nov. sp. nov., 'Lichenibacterium minor' gen. nov. sp. nov.</title>
        <authorList>
            <person name="Pankratov T."/>
        </authorList>
    </citation>
    <scope>NUCLEOTIDE SEQUENCE [LARGE SCALE GENOMIC DNA]</scope>
    <source>
        <strain evidence="3 4">RmlP001</strain>
    </source>
</reference>
<evidence type="ECO:0000259" key="2">
    <source>
        <dbReference type="Pfam" id="PF01757"/>
    </source>
</evidence>
<evidence type="ECO:0000256" key="1">
    <source>
        <dbReference type="SAM" id="Phobius"/>
    </source>
</evidence>
<feature type="transmembrane region" description="Helical" evidence="1">
    <location>
        <begin position="184"/>
        <end position="202"/>
    </location>
</feature>
<evidence type="ECO:0000313" key="3">
    <source>
        <dbReference type="EMBL" id="RYB02196.1"/>
    </source>
</evidence>
<dbReference type="Pfam" id="PF01757">
    <property type="entry name" value="Acyl_transf_3"/>
    <property type="match status" value="1"/>
</dbReference>
<name>A0A4Q2R9K2_9HYPH</name>
<feature type="domain" description="Acyltransferase 3" evidence="2">
    <location>
        <begin position="13"/>
        <end position="342"/>
    </location>
</feature>
<feature type="transmembrane region" description="Helical" evidence="1">
    <location>
        <begin position="327"/>
        <end position="348"/>
    </location>
</feature>
<reference evidence="3 4" key="1">
    <citation type="submission" date="2018-09" db="EMBL/GenBank/DDBJ databases">
        <authorList>
            <person name="Grouzdev D.S."/>
            <person name="Krutkina M.S."/>
        </authorList>
    </citation>
    <scope>NUCLEOTIDE SEQUENCE [LARGE SCALE GENOMIC DNA]</scope>
    <source>
        <strain evidence="3 4">RmlP001</strain>
    </source>
</reference>
<feature type="transmembrane region" description="Helical" evidence="1">
    <location>
        <begin position="272"/>
        <end position="291"/>
    </location>
</feature>
<protein>
    <submittedName>
        <fullName evidence="3">Acyltransferase</fullName>
    </submittedName>
</protein>
<dbReference type="PANTHER" id="PTHR23028">
    <property type="entry name" value="ACETYLTRANSFERASE"/>
    <property type="match status" value="1"/>
</dbReference>
<dbReference type="RefSeq" id="WP_129221407.1">
    <property type="nucleotide sequence ID" value="NZ_QYBC01000022.1"/>
</dbReference>
<dbReference type="OrthoDB" id="9767863at2"/>
<proteinExistence type="predicted"/>
<keyword evidence="3" id="KW-0012">Acyltransferase</keyword>
<gene>
    <name evidence="3" type="ORF">D3272_22215</name>
</gene>
<feature type="transmembrane region" description="Helical" evidence="1">
    <location>
        <begin position="156"/>
        <end position="175"/>
    </location>
</feature>
<sequence>MTDLRRTGPDRRNSFDVVRLIAALSVVLAHQLNIAGYALPGYGQPSIGLGGPKLADAGLYVFFALSGYLVFQSLDADPRTGRFLSARALRIYPGVVVNVAMCTVVGAIVSTLPASAYWGAAETWRFLVHNATILVSPTEFQLPGVLTESPWPSVNVPLWTLKYEILCYVVLLIVFKATGGSDRIRAVVLTVLTALAVGWFVYDRGHPPPATGGLDTLGSFSGVHVVRFFAVFLSGATCGAWRLTTPRRRLSVTAVIGLALATTPTAESRFVVAVLAIGLGGLMIGSSRLLFSRAYHGFGDLSYGTYLYAFPIQMFTMTHWLNAENFWGLTALDVLLALACAALSWRFVERPALRWKQGRRHGPMPDTAPLAQPV</sequence>
<dbReference type="EMBL" id="QYBC01000022">
    <property type="protein sequence ID" value="RYB02196.1"/>
    <property type="molecule type" value="Genomic_DNA"/>
</dbReference>
<feature type="transmembrane region" description="Helical" evidence="1">
    <location>
        <begin position="222"/>
        <end position="243"/>
    </location>
</feature>
<dbReference type="AlphaFoldDB" id="A0A4Q2R9K2"/>
<evidence type="ECO:0000313" key="4">
    <source>
        <dbReference type="Proteomes" id="UP000289411"/>
    </source>
</evidence>
<dbReference type="InterPro" id="IPR050879">
    <property type="entry name" value="Acyltransferase_3"/>
</dbReference>
<dbReference type="InterPro" id="IPR002656">
    <property type="entry name" value="Acyl_transf_3_dom"/>
</dbReference>
<dbReference type="Proteomes" id="UP000289411">
    <property type="component" value="Unassembled WGS sequence"/>
</dbReference>
<feature type="transmembrane region" description="Helical" evidence="1">
    <location>
        <begin position="20"/>
        <end position="37"/>
    </location>
</feature>
<feature type="transmembrane region" description="Helical" evidence="1">
    <location>
        <begin position="95"/>
        <end position="118"/>
    </location>
</feature>
<organism evidence="3 4">
    <name type="scientific">Lichenibacterium ramalinae</name>
    <dbReference type="NCBI Taxonomy" id="2316527"/>
    <lineage>
        <taxon>Bacteria</taxon>
        <taxon>Pseudomonadati</taxon>
        <taxon>Pseudomonadota</taxon>
        <taxon>Alphaproteobacteria</taxon>
        <taxon>Hyphomicrobiales</taxon>
        <taxon>Lichenihabitantaceae</taxon>
        <taxon>Lichenibacterium</taxon>
    </lineage>
</organism>
<accession>A0A4Q2R9K2</accession>
<keyword evidence="3" id="KW-0808">Transferase</keyword>
<feature type="transmembrane region" description="Helical" evidence="1">
    <location>
        <begin position="57"/>
        <end position="74"/>
    </location>
</feature>
<keyword evidence="1" id="KW-0472">Membrane</keyword>